<proteinExistence type="predicted"/>
<evidence type="ECO:0000256" key="3">
    <source>
        <dbReference type="ARBA" id="ARBA00022977"/>
    </source>
</evidence>
<dbReference type="InterPro" id="IPR036206">
    <property type="entry name" value="ThiamineP_synth_sf"/>
</dbReference>
<dbReference type="PANTHER" id="PTHR20857">
    <property type="entry name" value="THIAMINE-PHOSPHATE PYROPHOSPHORYLASE"/>
    <property type="match status" value="1"/>
</dbReference>
<comment type="pathway">
    <text evidence="2">Cofactor biosynthesis; thiamine diphosphate biosynthesis.</text>
</comment>
<dbReference type="RefSeq" id="WP_131583500.1">
    <property type="nucleotide sequence ID" value="NZ_SJZJ01000014.1"/>
</dbReference>
<comment type="caution">
    <text evidence="5">The sequence shown here is derived from an EMBL/GenBank/DDBJ whole genome shotgun (WGS) entry which is preliminary data.</text>
</comment>
<dbReference type="InterPro" id="IPR022998">
    <property type="entry name" value="ThiamineP_synth_TenI"/>
</dbReference>
<organism evidence="5 6">
    <name type="scientific">Nocardioides jejuensis</name>
    <dbReference type="NCBI Taxonomy" id="2502782"/>
    <lineage>
        <taxon>Bacteria</taxon>
        <taxon>Bacillati</taxon>
        <taxon>Actinomycetota</taxon>
        <taxon>Actinomycetes</taxon>
        <taxon>Propionibacteriales</taxon>
        <taxon>Nocardioidaceae</taxon>
        <taxon>Nocardioides</taxon>
    </lineage>
</organism>
<name>A0A4R1C100_9ACTN</name>
<dbReference type="Proteomes" id="UP000295453">
    <property type="component" value="Unassembled WGS sequence"/>
</dbReference>
<evidence type="ECO:0000259" key="4">
    <source>
        <dbReference type="Pfam" id="PF02581"/>
    </source>
</evidence>
<dbReference type="Pfam" id="PF02581">
    <property type="entry name" value="TMP-TENI"/>
    <property type="match status" value="1"/>
</dbReference>
<keyword evidence="3" id="KW-0784">Thiamine biosynthesis</keyword>
<dbReference type="GO" id="GO:0005737">
    <property type="term" value="C:cytoplasm"/>
    <property type="evidence" value="ECO:0007669"/>
    <property type="project" value="TreeGrafter"/>
</dbReference>
<keyword evidence="6" id="KW-1185">Reference proteome</keyword>
<dbReference type="EMBL" id="SJZJ01000014">
    <property type="protein sequence ID" value="TCJ24134.1"/>
    <property type="molecule type" value="Genomic_DNA"/>
</dbReference>
<protein>
    <submittedName>
        <fullName evidence="5">Thiamine phosphate synthase</fullName>
    </submittedName>
</protein>
<dbReference type="GO" id="GO:0009228">
    <property type="term" value="P:thiamine biosynthetic process"/>
    <property type="evidence" value="ECO:0007669"/>
    <property type="project" value="UniProtKB-KW"/>
</dbReference>
<dbReference type="InterPro" id="IPR013785">
    <property type="entry name" value="Aldolase_TIM"/>
</dbReference>
<gene>
    <name evidence="5" type="ORF">EPD65_09525</name>
</gene>
<accession>A0A4R1C100</accession>
<evidence type="ECO:0000313" key="6">
    <source>
        <dbReference type="Proteomes" id="UP000295453"/>
    </source>
</evidence>
<dbReference type="OrthoDB" id="3191080at2"/>
<evidence type="ECO:0000313" key="5">
    <source>
        <dbReference type="EMBL" id="TCJ24134.1"/>
    </source>
</evidence>
<dbReference type="SUPFAM" id="SSF51391">
    <property type="entry name" value="Thiamin phosphate synthase"/>
    <property type="match status" value="1"/>
</dbReference>
<dbReference type="CDD" id="cd00564">
    <property type="entry name" value="TMP_TenI"/>
    <property type="match status" value="1"/>
</dbReference>
<comment type="function">
    <text evidence="1">Condenses 4-methyl-5-(beta-hydroxyethyl)thiazole monophosphate (THZ-P) and 2-methyl-4-amino-5-hydroxymethyl pyrimidine pyrophosphate (HMP-PP) to form thiamine monophosphate (TMP).</text>
</comment>
<sequence>MNLDLRDHRRRLLLLTDRSQLPLGRSLVSLVADCVEAGLTHVVVRELDETELSRTALVAALTEVGATVISAHTPLYGAAGVHLPADPAVVAPRDLPWGRSCHSATEVHVAAAAGASWATLSPFAASVSKPGYAALSPEEYAASGAAGIPVFALGGITPSTAADAIGAGVDGLAVMGAVMRAADPAAVVRELLDLLEDAPW</sequence>
<dbReference type="PANTHER" id="PTHR20857:SF15">
    <property type="entry name" value="THIAMINE-PHOSPHATE SYNTHASE"/>
    <property type="match status" value="1"/>
</dbReference>
<reference evidence="5 6" key="1">
    <citation type="submission" date="2019-03" db="EMBL/GenBank/DDBJ databases">
        <authorList>
            <person name="Kim M.K.M."/>
        </authorList>
    </citation>
    <scope>NUCLEOTIDE SEQUENCE [LARGE SCALE GENOMIC DNA]</scope>
    <source>
        <strain evidence="5 6">18JY15-6</strain>
    </source>
</reference>
<dbReference type="GO" id="GO:0004789">
    <property type="term" value="F:thiamine-phosphate diphosphorylase activity"/>
    <property type="evidence" value="ECO:0007669"/>
    <property type="project" value="TreeGrafter"/>
</dbReference>
<dbReference type="AlphaFoldDB" id="A0A4R1C100"/>
<feature type="domain" description="Thiamine phosphate synthase/TenI" evidence="4">
    <location>
        <begin position="13"/>
        <end position="178"/>
    </location>
</feature>
<dbReference type="Gene3D" id="3.20.20.70">
    <property type="entry name" value="Aldolase class I"/>
    <property type="match status" value="1"/>
</dbReference>
<evidence type="ECO:0000256" key="1">
    <source>
        <dbReference type="ARBA" id="ARBA00003814"/>
    </source>
</evidence>
<evidence type="ECO:0000256" key="2">
    <source>
        <dbReference type="ARBA" id="ARBA00004948"/>
    </source>
</evidence>